<keyword evidence="4" id="KW-1185">Reference proteome</keyword>
<accession>A0A8T0J0V6</accession>
<evidence type="ECO:0000256" key="1">
    <source>
        <dbReference type="SAM" id="Phobius"/>
    </source>
</evidence>
<evidence type="ECO:0000313" key="4">
    <source>
        <dbReference type="Proteomes" id="UP000822688"/>
    </source>
</evidence>
<gene>
    <name evidence="3" type="ORF">KC19_2G266200</name>
</gene>
<feature type="signal peptide" evidence="2">
    <location>
        <begin position="1"/>
        <end position="38"/>
    </location>
</feature>
<dbReference type="Gene3D" id="2.90.10.10">
    <property type="entry name" value="Bulb-type lectin domain"/>
    <property type="match status" value="2"/>
</dbReference>
<evidence type="ECO:0000313" key="3">
    <source>
        <dbReference type="EMBL" id="KAG0588749.1"/>
    </source>
</evidence>
<evidence type="ECO:0008006" key="5">
    <source>
        <dbReference type="Google" id="ProtNLM"/>
    </source>
</evidence>
<dbReference type="AlphaFoldDB" id="A0A8T0J0V6"/>
<feature type="chain" id="PRO_5035916945" description="Bulb-type lectin domain-containing protein" evidence="2">
    <location>
        <begin position="39"/>
        <end position="496"/>
    </location>
</feature>
<reference evidence="3" key="1">
    <citation type="submission" date="2020-06" db="EMBL/GenBank/DDBJ databases">
        <title>WGS assembly of Ceratodon purpureus strain R40.</title>
        <authorList>
            <person name="Carey S.B."/>
            <person name="Jenkins J."/>
            <person name="Shu S."/>
            <person name="Lovell J.T."/>
            <person name="Sreedasyam A."/>
            <person name="Maumus F."/>
            <person name="Tiley G.P."/>
            <person name="Fernandez-Pozo N."/>
            <person name="Barry K."/>
            <person name="Chen C."/>
            <person name="Wang M."/>
            <person name="Lipzen A."/>
            <person name="Daum C."/>
            <person name="Saski C.A."/>
            <person name="Payton A.C."/>
            <person name="Mcbreen J.C."/>
            <person name="Conrad R.E."/>
            <person name="Kollar L.M."/>
            <person name="Olsson S."/>
            <person name="Huttunen S."/>
            <person name="Landis J.B."/>
            <person name="Wickett N.J."/>
            <person name="Johnson M.G."/>
            <person name="Rensing S.A."/>
            <person name="Grimwood J."/>
            <person name="Schmutz J."/>
            <person name="Mcdaniel S.F."/>
        </authorList>
    </citation>
    <scope>NUCLEOTIDE SEQUENCE</scope>
    <source>
        <strain evidence="3">R40</strain>
    </source>
</reference>
<keyword evidence="1" id="KW-0472">Membrane</keyword>
<evidence type="ECO:0000256" key="2">
    <source>
        <dbReference type="SAM" id="SignalP"/>
    </source>
</evidence>
<organism evidence="3 4">
    <name type="scientific">Ceratodon purpureus</name>
    <name type="common">Fire moss</name>
    <name type="synonym">Dicranum purpureum</name>
    <dbReference type="NCBI Taxonomy" id="3225"/>
    <lineage>
        <taxon>Eukaryota</taxon>
        <taxon>Viridiplantae</taxon>
        <taxon>Streptophyta</taxon>
        <taxon>Embryophyta</taxon>
        <taxon>Bryophyta</taxon>
        <taxon>Bryophytina</taxon>
        <taxon>Bryopsida</taxon>
        <taxon>Dicranidae</taxon>
        <taxon>Pseudoditrichales</taxon>
        <taxon>Ditrichaceae</taxon>
        <taxon>Ceratodon</taxon>
    </lineage>
</organism>
<protein>
    <recommendedName>
        <fullName evidence="5">Bulb-type lectin domain-containing protein</fullName>
    </recommendedName>
</protein>
<name>A0A8T0J0V6_CERPU</name>
<comment type="caution">
    <text evidence="3">The sequence shown here is derived from an EMBL/GenBank/DDBJ whole genome shotgun (WGS) entry which is preliminary data.</text>
</comment>
<dbReference type="SUPFAM" id="SSF51110">
    <property type="entry name" value="alpha-D-mannose-specific plant lectins"/>
    <property type="match status" value="2"/>
</dbReference>
<keyword evidence="2" id="KW-0732">Signal</keyword>
<dbReference type="EMBL" id="CM026422">
    <property type="protein sequence ID" value="KAG0588749.1"/>
    <property type="molecule type" value="Genomic_DNA"/>
</dbReference>
<dbReference type="InterPro" id="IPR036426">
    <property type="entry name" value="Bulb-type_lectin_dom_sf"/>
</dbReference>
<feature type="transmembrane region" description="Helical" evidence="1">
    <location>
        <begin position="231"/>
        <end position="250"/>
    </location>
</feature>
<dbReference type="Proteomes" id="UP000822688">
    <property type="component" value="Chromosome 2"/>
</dbReference>
<keyword evidence="1" id="KW-0812">Transmembrane</keyword>
<keyword evidence="1" id="KW-1133">Transmembrane helix</keyword>
<sequence>MALTISCRSNSTSRWEWMSQTFCMIALSCCLLPLLSESAPIQAGYVWNGDPGFANITGPTAAKRVSTTFLASSPNEQYALALTIETSKTSTPTCYLEVFYFSSTSVETAPPPGSIISHRSFPWTQPCPRKSLPNGNCTFAFTQDGDIQLLNTVAGRSNLVWNSNTTGLGATTLDVRDYDIVNYEYDGNLELRNSSGDIVWENGRNDTNYGCGDPSWGLAASHAAAAKRASVMNLICLALISFAGAALMLWDSGTARPGRDQLLIVGFVACCLLLPSSSESKPIQAGFITNLWQNYTVKGYTGLIAMSDVLVESPTNRTALLFHVEATGSSGATCYLSVGADRQSTDIVLNASAPGPATPSTNLNTVDYVPWSAPCPRKLLPAIVNCTFTFTTSGDIQVRRVNVGAGTSEILWSSNTAGLGVTSLDMLDSDPSGSGSMVLYNNRSEVVWRNILNATDQNFQCLTPTSGAALRMSIASSSLALLVLSSTFLLKFPVNL</sequence>
<proteinExistence type="predicted"/>